<feature type="region of interest" description="Disordered" evidence="1">
    <location>
        <begin position="64"/>
        <end position="92"/>
    </location>
</feature>
<evidence type="ECO:0000256" key="1">
    <source>
        <dbReference type="SAM" id="MobiDB-lite"/>
    </source>
</evidence>
<gene>
    <name evidence="2" type="ORF">Tci_014431</name>
</gene>
<sequence>MVVCGGVKYVGWGEVERTLLGFEEIPISFNLDPSFKPNRFEPLIAYTSSTTWLLISREVKAVKEEPGSGEKNSKSASSSSKLAPATGPVNRR</sequence>
<organism evidence="2">
    <name type="scientific">Tanacetum cinerariifolium</name>
    <name type="common">Dalmatian daisy</name>
    <name type="synonym">Chrysanthemum cinerariifolium</name>
    <dbReference type="NCBI Taxonomy" id="118510"/>
    <lineage>
        <taxon>Eukaryota</taxon>
        <taxon>Viridiplantae</taxon>
        <taxon>Streptophyta</taxon>
        <taxon>Embryophyta</taxon>
        <taxon>Tracheophyta</taxon>
        <taxon>Spermatophyta</taxon>
        <taxon>Magnoliopsida</taxon>
        <taxon>eudicotyledons</taxon>
        <taxon>Gunneridae</taxon>
        <taxon>Pentapetalae</taxon>
        <taxon>asterids</taxon>
        <taxon>campanulids</taxon>
        <taxon>Asterales</taxon>
        <taxon>Asteraceae</taxon>
        <taxon>Asteroideae</taxon>
        <taxon>Anthemideae</taxon>
        <taxon>Anthemidinae</taxon>
        <taxon>Tanacetum</taxon>
    </lineage>
</organism>
<comment type="caution">
    <text evidence="2">The sequence shown here is derived from an EMBL/GenBank/DDBJ whole genome shotgun (WGS) entry which is preliminary data.</text>
</comment>
<evidence type="ECO:0000313" key="2">
    <source>
        <dbReference type="EMBL" id="GEU42453.1"/>
    </source>
</evidence>
<protein>
    <submittedName>
        <fullName evidence="2">Uncharacterized protein</fullName>
    </submittedName>
</protein>
<dbReference type="EMBL" id="BKCJ010001570">
    <property type="protein sequence ID" value="GEU42453.1"/>
    <property type="molecule type" value="Genomic_DNA"/>
</dbReference>
<name>A0A6L2JZJ0_TANCI</name>
<feature type="compositionally biased region" description="Basic and acidic residues" evidence="1">
    <location>
        <begin position="64"/>
        <end position="73"/>
    </location>
</feature>
<accession>A0A6L2JZJ0</accession>
<reference evidence="2" key="1">
    <citation type="journal article" date="2019" name="Sci. Rep.">
        <title>Draft genome of Tanacetum cinerariifolium, the natural source of mosquito coil.</title>
        <authorList>
            <person name="Yamashiro T."/>
            <person name="Shiraishi A."/>
            <person name="Satake H."/>
            <person name="Nakayama K."/>
        </authorList>
    </citation>
    <scope>NUCLEOTIDE SEQUENCE</scope>
</reference>
<proteinExistence type="predicted"/>
<dbReference type="AlphaFoldDB" id="A0A6L2JZJ0"/>